<comment type="caution">
    <text evidence="9">The sequence shown here is derived from an EMBL/GenBank/DDBJ whole genome shotgun (WGS) entry which is preliminary data.</text>
</comment>
<feature type="binding site" evidence="6">
    <location>
        <position position="117"/>
    </location>
    <ligand>
        <name>ATP</name>
        <dbReference type="ChEBI" id="CHEBI:30616"/>
    </ligand>
</feature>
<evidence type="ECO:0000313" key="10">
    <source>
        <dbReference type="Proteomes" id="UP000550401"/>
    </source>
</evidence>
<sequence length="967" mass="103441">MPHDAARWARVAAWFDELVDLVPAMRAARLAAIAAEDPPAAEELRALLAADALEHGVLDAGLAQAVRDLPAGAQAAAPDSGRIGPYHVLQPLGEGGMGVVFLAERSDGSYEQRVAIKLIKRGMDSAAVVQRFLRERRILARLAHADIVRLLDGGVADDGRPYYVMEHVEGRALTEFANARRLPLRERVALVARIADAVAYAHTQLVVHRDLKPSNVLVDAGGTPHVLDFGIAKLLEESGEQTRTGTGLRVLSPAYAAPEQILGEAIGTATDVYALGLMLCELLVGRLPRQRSSVPAQLAQEATHETSERASALAARLAAAEVDALYGSGIDAKRLAQALAGDLDIIVATALQRDPARRYPTAAAFADDLRRWLARRPITARADSASYRIARFVRRHRAGVVASVVVAAALLAGLGIALWQAQVARGEARRADAERTHAERQLARAERVKDFMLTLFREQDPVSRAKAQARTASQLIGDGIVQIDATLGEEPDLQAELLRDLGEIQINLDDGKAGVATLARAWEMQRRLGGPDGLAATEAQVAYADGLYASGDVKAAAPLADAAIARLRDLGAARGARMAQAESIASKIQLIQGNIDEAERLARDAIDVTRALHGPRSMELVGNLALLGKVLHEGARFPDALAVLRDAIGIVEAAGGADNARAAVLHMSVGDTLRVQRKYDEALPEYEAALRIERAQLPHDHVILGGTLIRLGDLQRRMGRLDAADASLAEAIGILSKSPGGQYAQALQFHGNLARAQGRLEVAAQRYRASFEAFRTITGDSVYTWLTALEVVSVLGELGRFDEADALAAQAVAAMAKLSKDDSYEAAYVNSVIGGLRQAQHRLPDAIVAQRRAVVLIEKAYGPDHAEVAQARAELAASLVATDDPALRREAGELVEQARVTLERSGGETAEPMLGLVYLVRSRVRRDDGDLGGARTDVAQAIGRLQAPEHARRLREARVLAQQLGAG</sequence>
<keyword evidence="10" id="KW-1185">Reference proteome</keyword>
<dbReference type="RefSeq" id="WP_182532657.1">
    <property type="nucleotide sequence ID" value="NZ_JACGXL010000007.1"/>
</dbReference>
<dbReference type="GO" id="GO:0005524">
    <property type="term" value="F:ATP binding"/>
    <property type="evidence" value="ECO:0007669"/>
    <property type="project" value="UniProtKB-UniRule"/>
</dbReference>
<gene>
    <name evidence="9" type="ORF">FHW12_003865</name>
</gene>
<dbReference type="Pfam" id="PF13424">
    <property type="entry name" value="TPR_12"/>
    <property type="match status" value="1"/>
</dbReference>
<dbReference type="InterPro" id="IPR000719">
    <property type="entry name" value="Prot_kinase_dom"/>
</dbReference>
<organism evidence="9 10">
    <name type="scientific">Dokdonella fugitiva</name>
    <dbReference type="NCBI Taxonomy" id="328517"/>
    <lineage>
        <taxon>Bacteria</taxon>
        <taxon>Pseudomonadati</taxon>
        <taxon>Pseudomonadota</taxon>
        <taxon>Gammaproteobacteria</taxon>
        <taxon>Lysobacterales</taxon>
        <taxon>Rhodanobacteraceae</taxon>
        <taxon>Dokdonella</taxon>
    </lineage>
</organism>
<dbReference type="PROSITE" id="PS50005">
    <property type="entry name" value="TPR"/>
    <property type="match status" value="1"/>
</dbReference>
<dbReference type="PROSITE" id="PS00108">
    <property type="entry name" value="PROTEIN_KINASE_ST"/>
    <property type="match status" value="1"/>
</dbReference>
<dbReference type="Proteomes" id="UP000550401">
    <property type="component" value="Unassembled WGS sequence"/>
</dbReference>
<dbReference type="SUPFAM" id="SSF56112">
    <property type="entry name" value="Protein kinase-like (PK-like)"/>
    <property type="match status" value="1"/>
</dbReference>
<evidence type="ECO:0000313" key="9">
    <source>
        <dbReference type="EMBL" id="MBA8889619.1"/>
    </source>
</evidence>
<dbReference type="SUPFAM" id="SSF48452">
    <property type="entry name" value="TPR-like"/>
    <property type="match status" value="2"/>
</dbReference>
<dbReference type="InterPro" id="IPR011009">
    <property type="entry name" value="Kinase-like_dom_sf"/>
</dbReference>
<dbReference type="InterPro" id="IPR008271">
    <property type="entry name" value="Ser/Thr_kinase_AS"/>
</dbReference>
<dbReference type="PROSITE" id="PS50011">
    <property type="entry name" value="PROTEIN_KINASE_DOM"/>
    <property type="match status" value="1"/>
</dbReference>
<feature type="repeat" description="TPR" evidence="5">
    <location>
        <begin position="663"/>
        <end position="696"/>
    </location>
</feature>
<keyword evidence="5" id="KW-0802">TPR repeat</keyword>
<dbReference type="PANTHER" id="PTHR43289">
    <property type="entry name" value="MITOGEN-ACTIVATED PROTEIN KINASE KINASE KINASE 20-RELATED"/>
    <property type="match status" value="1"/>
</dbReference>
<dbReference type="Pfam" id="PF00069">
    <property type="entry name" value="Pkinase"/>
    <property type="match status" value="1"/>
</dbReference>
<dbReference type="AlphaFoldDB" id="A0A839F795"/>
<name>A0A839F795_9GAMM</name>
<accession>A0A839F795</accession>
<evidence type="ECO:0000256" key="4">
    <source>
        <dbReference type="ARBA" id="ARBA00022840"/>
    </source>
</evidence>
<protein>
    <submittedName>
        <fullName evidence="9">Serine/threonine-protein kinase</fullName>
        <ecNumber evidence="9">2.7.11.1</ecNumber>
    </submittedName>
</protein>
<evidence type="ECO:0000256" key="3">
    <source>
        <dbReference type="ARBA" id="ARBA00022777"/>
    </source>
</evidence>
<dbReference type="Pfam" id="PF13374">
    <property type="entry name" value="TPR_10"/>
    <property type="match status" value="1"/>
</dbReference>
<proteinExistence type="predicted"/>
<dbReference type="SMART" id="SM00220">
    <property type="entry name" value="S_TKc"/>
    <property type="match status" value="1"/>
</dbReference>
<dbReference type="PANTHER" id="PTHR43289:SF34">
    <property type="entry name" value="SERINE_THREONINE-PROTEIN KINASE YBDM-RELATED"/>
    <property type="match status" value="1"/>
</dbReference>
<evidence type="ECO:0000259" key="8">
    <source>
        <dbReference type="PROSITE" id="PS50011"/>
    </source>
</evidence>
<dbReference type="PROSITE" id="PS00107">
    <property type="entry name" value="PROTEIN_KINASE_ATP"/>
    <property type="match status" value="1"/>
</dbReference>
<reference evidence="9 10" key="1">
    <citation type="submission" date="2020-07" db="EMBL/GenBank/DDBJ databases">
        <title>Genomic Encyclopedia of Type Strains, Phase IV (KMG-V): Genome sequencing to study the core and pangenomes of soil and plant-associated prokaryotes.</title>
        <authorList>
            <person name="Whitman W."/>
        </authorList>
    </citation>
    <scope>NUCLEOTIDE SEQUENCE [LARGE SCALE GENOMIC DNA]</scope>
    <source>
        <strain evidence="9 10">RH2WT43</strain>
    </source>
</reference>
<dbReference type="EMBL" id="JACGXL010000007">
    <property type="protein sequence ID" value="MBA8889619.1"/>
    <property type="molecule type" value="Genomic_DNA"/>
</dbReference>
<dbReference type="CDD" id="cd14014">
    <property type="entry name" value="STKc_PknB_like"/>
    <property type="match status" value="1"/>
</dbReference>
<keyword evidence="7" id="KW-0472">Membrane</keyword>
<dbReference type="EC" id="2.7.11.1" evidence="9"/>
<keyword evidence="7" id="KW-0812">Transmembrane</keyword>
<keyword evidence="4 6" id="KW-0067">ATP-binding</keyword>
<dbReference type="Gene3D" id="3.30.200.20">
    <property type="entry name" value="Phosphorylase Kinase, domain 1"/>
    <property type="match status" value="1"/>
</dbReference>
<keyword evidence="1 9" id="KW-0808">Transferase</keyword>
<feature type="domain" description="Protein kinase" evidence="8">
    <location>
        <begin position="86"/>
        <end position="373"/>
    </location>
</feature>
<dbReference type="InterPro" id="IPR019734">
    <property type="entry name" value="TPR_rpt"/>
</dbReference>
<evidence type="ECO:0000256" key="6">
    <source>
        <dbReference type="PROSITE-ProRule" id="PRU10141"/>
    </source>
</evidence>
<feature type="transmembrane region" description="Helical" evidence="7">
    <location>
        <begin position="398"/>
        <end position="419"/>
    </location>
</feature>
<dbReference type="Gene3D" id="1.10.510.10">
    <property type="entry name" value="Transferase(Phosphotransferase) domain 1"/>
    <property type="match status" value="1"/>
</dbReference>
<keyword evidence="7" id="KW-1133">Transmembrane helix</keyword>
<evidence type="ECO:0000256" key="2">
    <source>
        <dbReference type="ARBA" id="ARBA00022741"/>
    </source>
</evidence>
<evidence type="ECO:0000256" key="5">
    <source>
        <dbReference type="PROSITE-ProRule" id="PRU00339"/>
    </source>
</evidence>
<evidence type="ECO:0000256" key="1">
    <source>
        <dbReference type="ARBA" id="ARBA00022679"/>
    </source>
</evidence>
<evidence type="ECO:0000256" key="7">
    <source>
        <dbReference type="SAM" id="Phobius"/>
    </source>
</evidence>
<dbReference type="InterPro" id="IPR011990">
    <property type="entry name" value="TPR-like_helical_dom_sf"/>
</dbReference>
<keyword evidence="2 6" id="KW-0547">Nucleotide-binding</keyword>
<dbReference type="Gene3D" id="1.25.40.10">
    <property type="entry name" value="Tetratricopeptide repeat domain"/>
    <property type="match status" value="2"/>
</dbReference>
<dbReference type="InterPro" id="IPR017441">
    <property type="entry name" value="Protein_kinase_ATP_BS"/>
</dbReference>
<dbReference type="GO" id="GO:0004674">
    <property type="term" value="F:protein serine/threonine kinase activity"/>
    <property type="evidence" value="ECO:0007669"/>
    <property type="project" value="UniProtKB-EC"/>
</dbReference>
<keyword evidence="3 9" id="KW-0418">Kinase</keyword>